<name>A0A5R8Y1J6_9BACT</name>
<dbReference type="InterPro" id="IPR016155">
    <property type="entry name" value="Mopterin_synth/thiamin_S_b"/>
</dbReference>
<organism evidence="1 2">
    <name type="scientific">Arcobacter arenosus</name>
    <dbReference type="NCBI Taxonomy" id="2576037"/>
    <lineage>
        <taxon>Bacteria</taxon>
        <taxon>Pseudomonadati</taxon>
        <taxon>Campylobacterota</taxon>
        <taxon>Epsilonproteobacteria</taxon>
        <taxon>Campylobacterales</taxon>
        <taxon>Arcobacteraceae</taxon>
        <taxon>Arcobacter</taxon>
    </lineage>
</organism>
<dbReference type="Gene3D" id="3.10.20.30">
    <property type="match status" value="1"/>
</dbReference>
<dbReference type="Proteomes" id="UP000308901">
    <property type="component" value="Unassembled WGS sequence"/>
</dbReference>
<evidence type="ECO:0000313" key="2">
    <source>
        <dbReference type="Proteomes" id="UP000308901"/>
    </source>
</evidence>
<evidence type="ECO:0000313" key="1">
    <source>
        <dbReference type="EMBL" id="TLP38335.1"/>
    </source>
</evidence>
<dbReference type="InterPro" id="IPR010035">
    <property type="entry name" value="Thi_S"/>
</dbReference>
<sequence length="66" mass="7487">MKLIINGEAKEFEENSTLQTIITNLKIEDKVMAAAVNMEIVKKDEWNTYVVKEDDKLELLQFVGGG</sequence>
<dbReference type="CDD" id="cd00565">
    <property type="entry name" value="Ubl_ThiS"/>
    <property type="match status" value="1"/>
</dbReference>
<accession>A0A5R8Y1J6</accession>
<dbReference type="InterPro" id="IPR012675">
    <property type="entry name" value="Beta-grasp_dom_sf"/>
</dbReference>
<proteinExistence type="predicted"/>
<dbReference type="AlphaFoldDB" id="A0A5R8Y1J6"/>
<reference evidence="1 2" key="1">
    <citation type="submission" date="2019-05" db="EMBL/GenBank/DDBJ databases">
        <title>Arcobacter sp. nov., isolated from sea sediment.</title>
        <authorList>
            <person name="Kim W."/>
        </authorList>
    </citation>
    <scope>NUCLEOTIDE SEQUENCE [LARGE SCALE GENOMIC DNA]</scope>
    <source>
        <strain evidence="1 2">CAU 1517</strain>
    </source>
</reference>
<dbReference type="OrthoDB" id="197113at2"/>
<comment type="caution">
    <text evidence="1">The sequence shown here is derived from an EMBL/GenBank/DDBJ whole genome shotgun (WGS) entry which is preliminary data.</text>
</comment>
<keyword evidence="2" id="KW-1185">Reference proteome</keyword>
<gene>
    <name evidence="1" type="primary">thiS</name>
    <name evidence="1" type="ORF">FDK22_07625</name>
</gene>
<dbReference type="SUPFAM" id="SSF54285">
    <property type="entry name" value="MoaD/ThiS"/>
    <property type="match status" value="1"/>
</dbReference>
<dbReference type="EMBL" id="VANU01000003">
    <property type="protein sequence ID" value="TLP38335.1"/>
    <property type="molecule type" value="Genomic_DNA"/>
</dbReference>
<dbReference type="PANTHER" id="PTHR34472">
    <property type="entry name" value="SULFUR CARRIER PROTEIN THIS"/>
    <property type="match status" value="1"/>
</dbReference>
<dbReference type="PANTHER" id="PTHR34472:SF1">
    <property type="entry name" value="SULFUR CARRIER PROTEIN THIS"/>
    <property type="match status" value="1"/>
</dbReference>
<dbReference type="NCBIfam" id="TIGR01683">
    <property type="entry name" value="thiS"/>
    <property type="match status" value="1"/>
</dbReference>
<protein>
    <submittedName>
        <fullName evidence="1">Sulfur carrier protein ThiS</fullName>
    </submittedName>
</protein>
<dbReference type="InterPro" id="IPR003749">
    <property type="entry name" value="ThiS/MoaD-like"/>
</dbReference>
<dbReference type="RefSeq" id="WP_138152329.1">
    <property type="nucleotide sequence ID" value="NZ_CBDDKQ010000002.1"/>
</dbReference>
<dbReference type="Pfam" id="PF02597">
    <property type="entry name" value="ThiS"/>
    <property type="match status" value="1"/>
</dbReference>